<reference evidence="1 2" key="1">
    <citation type="submission" date="2019-03" db="EMBL/GenBank/DDBJ databases">
        <title>Dyadobacter AR-3-6 sp. nov., isolated from arctic soil.</title>
        <authorList>
            <person name="Chaudhary D.K."/>
        </authorList>
    </citation>
    <scope>NUCLEOTIDE SEQUENCE [LARGE SCALE GENOMIC DNA]</scope>
    <source>
        <strain evidence="1 2">AR-3-6</strain>
    </source>
</reference>
<evidence type="ECO:0000313" key="1">
    <source>
        <dbReference type="EMBL" id="TDE15581.1"/>
    </source>
</evidence>
<accession>A0A4R5DTZ4</accession>
<gene>
    <name evidence="1" type="ORF">E0F88_13845</name>
</gene>
<protein>
    <submittedName>
        <fullName evidence="1">Uncharacterized protein</fullName>
    </submittedName>
</protein>
<evidence type="ECO:0000313" key="2">
    <source>
        <dbReference type="Proteomes" id="UP000294850"/>
    </source>
</evidence>
<organism evidence="1 2">
    <name type="scientific">Dyadobacter psychrotolerans</name>
    <dbReference type="NCBI Taxonomy" id="2541721"/>
    <lineage>
        <taxon>Bacteria</taxon>
        <taxon>Pseudomonadati</taxon>
        <taxon>Bacteroidota</taxon>
        <taxon>Cytophagia</taxon>
        <taxon>Cytophagales</taxon>
        <taxon>Spirosomataceae</taxon>
        <taxon>Dyadobacter</taxon>
    </lineage>
</organism>
<sequence>MIALYEFRYVKTRYRFNVDIFYLANVTLGFLQKEYLYPTSNGASLTFDSQQEQIFYYYKGKVQSLIFQ</sequence>
<dbReference type="RefSeq" id="WP_131958844.1">
    <property type="nucleotide sequence ID" value="NZ_SMFL01000004.1"/>
</dbReference>
<keyword evidence="2" id="KW-1185">Reference proteome</keyword>
<name>A0A4R5DTZ4_9BACT</name>
<proteinExistence type="predicted"/>
<dbReference type="EMBL" id="SMFL01000004">
    <property type="protein sequence ID" value="TDE15581.1"/>
    <property type="molecule type" value="Genomic_DNA"/>
</dbReference>
<dbReference type="Proteomes" id="UP000294850">
    <property type="component" value="Unassembled WGS sequence"/>
</dbReference>
<dbReference type="AlphaFoldDB" id="A0A4R5DTZ4"/>
<comment type="caution">
    <text evidence="1">The sequence shown here is derived from an EMBL/GenBank/DDBJ whole genome shotgun (WGS) entry which is preliminary data.</text>
</comment>